<evidence type="ECO:0000313" key="3">
    <source>
        <dbReference type="EMBL" id="KAK1595297.1"/>
    </source>
</evidence>
<accession>A0AAD8Q3J9</accession>
<dbReference type="EMBL" id="JAHLJV010000016">
    <property type="protein sequence ID" value="KAK1595297.1"/>
    <property type="molecule type" value="Genomic_DNA"/>
</dbReference>
<dbReference type="AlphaFoldDB" id="A0AAD8Q3J9"/>
<keyword evidence="2" id="KW-0472">Membrane</keyword>
<dbReference type="RefSeq" id="XP_060416344.1">
    <property type="nucleotide sequence ID" value="XM_060557315.1"/>
</dbReference>
<comment type="caution">
    <text evidence="3">The sequence shown here is derived from an EMBL/GenBank/DDBJ whole genome shotgun (WGS) entry which is preliminary data.</text>
</comment>
<keyword evidence="4" id="KW-1185">Reference proteome</keyword>
<gene>
    <name evidence="3" type="ORF">LY79DRAFT_547296</name>
</gene>
<evidence type="ECO:0000256" key="1">
    <source>
        <dbReference type="SAM" id="MobiDB-lite"/>
    </source>
</evidence>
<organism evidence="3 4">
    <name type="scientific">Colletotrichum navitas</name>
    <dbReference type="NCBI Taxonomy" id="681940"/>
    <lineage>
        <taxon>Eukaryota</taxon>
        <taxon>Fungi</taxon>
        <taxon>Dikarya</taxon>
        <taxon>Ascomycota</taxon>
        <taxon>Pezizomycotina</taxon>
        <taxon>Sordariomycetes</taxon>
        <taxon>Hypocreomycetidae</taxon>
        <taxon>Glomerellales</taxon>
        <taxon>Glomerellaceae</taxon>
        <taxon>Colletotrichum</taxon>
        <taxon>Colletotrichum graminicola species complex</taxon>
    </lineage>
</organism>
<proteinExistence type="predicted"/>
<sequence length="137" mass="14640">MAVSTKAFNVLEAILPIAAAVGVVVVVMGKRAVFLVPPERPVFLHRPQTPARLVSLTLTRWCLFRLTQAPGHTPRTPRDARNGDGKPRMLAPPRGSGCLHHPIGWPGRHLNVAEVADAAVQTASGSWGAGIRTTQCS</sequence>
<name>A0AAD8Q3J9_9PEZI</name>
<protein>
    <submittedName>
        <fullName evidence="3">Uncharacterized protein</fullName>
    </submittedName>
</protein>
<reference evidence="3" key="1">
    <citation type="submission" date="2021-06" db="EMBL/GenBank/DDBJ databases">
        <title>Comparative genomics, transcriptomics and evolutionary studies reveal genomic signatures of adaptation to plant cell wall in hemibiotrophic fungi.</title>
        <authorList>
            <consortium name="DOE Joint Genome Institute"/>
            <person name="Baroncelli R."/>
            <person name="Diaz J.F."/>
            <person name="Benocci T."/>
            <person name="Peng M."/>
            <person name="Battaglia E."/>
            <person name="Haridas S."/>
            <person name="Andreopoulos W."/>
            <person name="Labutti K."/>
            <person name="Pangilinan J."/>
            <person name="Floch G.L."/>
            <person name="Makela M.R."/>
            <person name="Henrissat B."/>
            <person name="Grigoriev I.V."/>
            <person name="Crouch J.A."/>
            <person name="De Vries R.P."/>
            <person name="Sukno S.A."/>
            <person name="Thon M.R."/>
        </authorList>
    </citation>
    <scope>NUCLEOTIDE SEQUENCE</scope>
    <source>
        <strain evidence="3">CBS 125086</strain>
    </source>
</reference>
<evidence type="ECO:0000256" key="2">
    <source>
        <dbReference type="SAM" id="Phobius"/>
    </source>
</evidence>
<evidence type="ECO:0000313" key="4">
    <source>
        <dbReference type="Proteomes" id="UP001230504"/>
    </source>
</evidence>
<keyword evidence="2" id="KW-0812">Transmembrane</keyword>
<dbReference type="GeneID" id="85441555"/>
<feature type="region of interest" description="Disordered" evidence="1">
    <location>
        <begin position="71"/>
        <end position="93"/>
    </location>
</feature>
<feature type="compositionally biased region" description="Basic and acidic residues" evidence="1">
    <location>
        <begin position="76"/>
        <end position="87"/>
    </location>
</feature>
<keyword evidence="2" id="KW-1133">Transmembrane helix</keyword>
<dbReference type="Proteomes" id="UP001230504">
    <property type="component" value="Unassembled WGS sequence"/>
</dbReference>
<feature type="transmembrane region" description="Helical" evidence="2">
    <location>
        <begin position="13"/>
        <end position="36"/>
    </location>
</feature>